<dbReference type="RefSeq" id="WP_170828156.1">
    <property type="nucleotide sequence ID" value="NZ_CBCRYE010000001.1"/>
</dbReference>
<dbReference type="Gene3D" id="3.30.910.20">
    <property type="entry name" value="Skp domain"/>
    <property type="match status" value="1"/>
</dbReference>
<keyword evidence="2 3" id="KW-0732">Signal</keyword>
<dbReference type="SMART" id="SM00935">
    <property type="entry name" value="OmpH"/>
    <property type="match status" value="1"/>
</dbReference>
<dbReference type="AlphaFoldDB" id="A0A1G4PMS2"/>
<dbReference type="Proteomes" id="UP000199150">
    <property type="component" value="Unassembled WGS sequence"/>
</dbReference>
<protein>
    <submittedName>
        <fullName evidence="4">Periplasmic chaperone for outer membrane proteins Skp</fullName>
    </submittedName>
</protein>
<dbReference type="SUPFAM" id="SSF111384">
    <property type="entry name" value="OmpH-like"/>
    <property type="match status" value="1"/>
</dbReference>
<feature type="signal peptide" evidence="3">
    <location>
        <begin position="1"/>
        <end position="25"/>
    </location>
</feature>
<evidence type="ECO:0000256" key="1">
    <source>
        <dbReference type="ARBA" id="ARBA00009091"/>
    </source>
</evidence>
<evidence type="ECO:0000256" key="3">
    <source>
        <dbReference type="SAM" id="SignalP"/>
    </source>
</evidence>
<evidence type="ECO:0000256" key="2">
    <source>
        <dbReference type="ARBA" id="ARBA00022729"/>
    </source>
</evidence>
<dbReference type="GO" id="GO:0051082">
    <property type="term" value="F:unfolded protein binding"/>
    <property type="evidence" value="ECO:0007669"/>
    <property type="project" value="InterPro"/>
</dbReference>
<keyword evidence="5" id="KW-1185">Reference proteome</keyword>
<evidence type="ECO:0000313" key="5">
    <source>
        <dbReference type="Proteomes" id="UP000199150"/>
    </source>
</evidence>
<gene>
    <name evidence="4" type="ORF">SAMN02927928_0503</name>
</gene>
<proteinExistence type="inferred from homology"/>
<dbReference type="PANTHER" id="PTHR35089:SF1">
    <property type="entry name" value="CHAPERONE PROTEIN SKP"/>
    <property type="match status" value="1"/>
</dbReference>
<dbReference type="InterPro" id="IPR024930">
    <property type="entry name" value="Skp_dom_sf"/>
</dbReference>
<comment type="similarity">
    <text evidence="1">Belongs to the Skp family.</text>
</comment>
<feature type="chain" id="PRO_5011683016" evidence="3">
    <location>
        <begin position="26"/>
        <end position="236"/>
    </location>
</feature>
<dbReference type="GO" id="GO:0005829">
    <property type="term" value="C:cytosol"/>
    <property type="evidence" value="ECO:0007669"/>
    <property type="project" value="TreeGrafter"/>
</dbReference>
<organism evidence="4 5">
    <name type="scientific">Asticcacaulis taihuensis</name>
    <dbReference type="NCBI Taxonomy" id="260084"/>
    <lineage>
        <taxon>Bacteria</taxon>
        <taxon>Pseudomonadati</taxon>
        <taxon>Pseudomonadota</taxon>
        <taxon>Alphaproteobacteria</taxon>
        <taxon>Caulobacterales</taxon>
        <taxon>Caulobacteraceae</taxon>
        <taxon>Asticcacaulis</taxon>
    </lineage>
</organism>
<evidence type="ECO:0000313" key="4">
    <source>
        <dbReference type="EMBL" id="SCW33495.1"/>
    </source>
</evidence>
<dbReference type="Pfam" id="PF03938">
    <property type="entry name" value="OmpH"/>
    <property type="match status" value="1"/>
</dbReference>
<reference evidence="5" key="1">
    <citation type="submission" date="2016-10" db="EMBL/GenBank/DDBJ databases">
        <authorList>
            <person name="Varghese N."/>
            <person name="Submissions S."/>
        </authorList>
    </citation>
    <scope>NUCLEOTIDE SEQUENCE [LARGE SCALE GENOMIC DNA]</scope>
    <source>
        <strain evidence="5">CGMCC 1.3431</strain>
    </source>
</reference>
<dbReference type="STRING" id="260084.SAMN02927928_0503"/>
<sequence>MKKASLFLIASAAVLMAGAGTQVLAQAAAPAAAPAAPTPPTFGAAVPGQCVLDEQTAMSTSNMGKSASDRLVQLKGQVDAELGAEGKAIEDEYKALAASQKTSAATPAGKTAWEGKAQAWEEKRQKFQAKVQQRNQEMQYTQQEVMQAIFQKMIPQINAVVTAKSCATVLSADSLLHYDMTANTNGAATQTSFLYANPAMNITTDVVAKMNASGETLPAFDRVKLDQPAAGAAPTK</sequence>
<dbReference type="PANTHER" id="PTHR35089">
    <property type="entry name" value="CHAPERONE PROTEIN SKP"/>
    <property type="match status" value="1"/>
</dbReference>
<name>A0A1G4PMS2_9CAUL</name>
<dbReference type="EMBL" id="FMTS01000001">
    <property type="protein sequence ID" value="SCW33495.1"/>
    <property type="molecule type" value="Genomic_DNA"/>
</dbReference>
<accession>A0A1G4PMS2</accession>
<dbReference type="InterPro" id="IPR005632">
    <property type="entry name" value="Chaperone_Skp"/>
</dbReference>
<dbReference type="GO" id="GO:0050821">
    <property type="term" value="P:protein stabilization"/>
    <property type="evidence" value="ECO:0007669"/>
    <property type="project" value="TreeGrafter"/>
</dbReference>